<dbReference type="RefSeq" id="WP_133819053.1">
    <property type="nucleotide sequence ID" value="NZ_SNZH01000007.1"/>
</dbReference>
<accession>A0A4R6YWD6</accession>
<dbReference type="Proteomes" id="UP000295293">
    <property type="component" value="Unassembled WGS sequence"/>
</dbReference>
<dbReference type="OrthoDB" id="6041641at2"/>
<dbReference type="EMBL" id="SNZH01000007">
    <property type="protein sequence ID" value="TDR43140.1"/>
    <property type="molecule type" value="Genomic_DNA"/>
</dbReference>
<evidence type="ECO:0000313" key="1">
    <source>
        <dbReference type="EMBL" id="TDR43140.1"/>
    </source>
</evidence>
<sequence>MAYRGFWDVPRLLLTQDAAGFWILDCRFDPERDEYPSVFKLYYAGFDTAAAMSIYENHNAEIVAGYRGEIAFAALEFDPSRRKQVRIAVGPRSNRAVSSPAAA</sequence>
<dbReference type="AlphaFoldDB" id="A0A4R6YWD6"/>
<proteinExistence type="predicted"/>
<comment type="caution">
    <text evidence="1">The sequence shown here is derived from an EMBL/GenBank/DDBJ whole genome shotgun (WGS) entry which is preliminary data.</text>
</comment>
<evidence type="ECO:0000313" key="2">
    <source>
        <dbReference type="Proteomes" id="UP000295293"/>
    </source>
</evidence>
<protein>
    <submittedName>
        <fullName evidence="1">Uncharacterized protein</fullName>
    </submittedName>
</protein>
<reference evidence="1 2" key="1">
    <citation type="submission" date="2019-03" db="EMBL/GenBank/DDBJ databases">
        <title>Genomic Encyclopedia of Type Strains, Phase IV (KMG-IV): sequencing the most valuable type-strain genomes for metagenomic binning, comparative biology and taxonomic classification.</title>
        <authorList>
            <person name="Goeker M."/>
        </authorList>
    </citation>
    <scope>NUCLEOTIDE SEQUENCE [LARGE SCALE GENOMIC DNA]</scope>
    <source>
        <strain evidence="1 2">DSM 21667</strain>
    </source>
</reference>
<name>A0A4R6YWD6_9GAMM</name>
<gene>
    <name evidence="1" type="ORF">DFR29_107148</name>
</gene>
<organism evidence="1 2">
    <name type="scientific">Tahibacter aquaticus</name>
    <dbReference type="NCBI Taxonomy" id="520092"/>
    <lineage>
        <taxon>Bacteria</taxon>
        <taxon>Pseudomonadati</taxon>
        <taxon>Pseudomonadota</taxon>
        <taxon>Gammaproteobacteria</taxon>
        <taxon>Lysobacterales</taxon>
        <taxon>Rhodanobacteraceae</taxon>
        <taxon>Tahibacter</taxon>
    </lineage>
</organism>
<keyword evidence="2" id="KW-1185">Reference proteome</keyword>